<sequence>MTGDVFSRGSMKLFLLIFLTAVLQGCEFWDKEIVDVYAPDSRRDKQREFYIQSLNYHLGKPKADRIRAIGPPDQCRNQNSTTEICEWTQVGQPLEHTVTYTYGRDGLATAWSYRGSYGEFTNANYETAKSAASIPGKNRNEAARPQEENWVHPSKTSVQFDEDNVQCRTEVQGYPKSMWDTESDKCLRRHGWTRVQKP</sequence>
<accession>A0A1W1I363</accession>
<dbReference type="EMBL" id="LT828648">
    <property type="protein sequence ID" value="SLM47447.1"/>
    <property type="molecule type" value="Genomic_DNA"/>
</dbReference>
<evidence type="ECO:0000313" key="1">
    <source>
        <dbReference type="EMBL" id="SLM47447.1"/>
    </source>
</evidence>
<reference evidence="1 2" key="1">
    <citation type="submission" date="2017-03" db="EMBL/GenBank/DDBJ databases">
        <authorList>
            <person name="Afonso C.L."/>
            <person name="Miller P.J."/>
            <person name="Scott M.A."/>
            <person name="Spackman E."/>
            <person name="Goraichik I."/>
            <person name="Dimitrov K.M."/>
            <person name="Suarez D.L."/>
            <person name="Swayne D.E."/>
        </authorList>
    </citation>
    <scope>NUCLEOTIDE SEQUENCE [LARGE SCALE GENOMIC DNA]</scope>
    <source>
        <strain evidence="1">Genome sequencing of Nitrospira japonica strain NJ11</strain>
    </source>
</reference>
<keyword evidence="2" id="KW-1185">Reference proteome</keyword>
<evidence type="ECO:0000313" key="2">
    <source>
        <dbReference type="Proteomes" id="UP000192042"/>
    </source>
</evidence>
<proteinExistence type="predicted"/>
<dbReference type="Proteomes" id="UP000192042">
    <property type="component" value="Chromosome I"/>
</dbReference>
<dbReference type="STRING" id="1325564.NSJP_1275"/>
<organism evidence="1 2">
    <name type="scientific">Nitrospira japonica</name>
    <dbReference type="NCBI Taxonomy" id="1325564"/>
    <lineage>
        <taxon>Bacteria</taxon>
        <taxon>Pseudomonadati</taxon>
        <taxon>Nitrospirota</taxon>
        <taxon>Nitrospiria</taxon>
        <taxon>Nitrospirales</taxon>
        <taxon>Nitrospiraceae</taxon>
        <taxon>Nitrospira</taxon>
    </lineage>
</organism>
<dbReference type="KEGG" id="nja:NSJP_1275"/>
<protein>
    <submittedName>
        <fullName evidence="1">Uncharacterized protein</fullName>
    </submittedName>
</protein>
<gene>
    <name evidence="1" type="ORF">NSJP_1275</name>
</gene>
<name>A0A1W1I363_9BACT</name>
<dbReference type="AlphaFoldDB" id="A0A1W1I363"/>